<dbReference type="Pfam" id="PF00899">
    <property type="entry name" value="ThiF"/>
    <property type="match status" value="1"/>
</dbReference>
<protein>
    <submittedName>
        <fullName evidence="2">tRNA threonylcarbamoyladenosine dehydratase</fullName>
    </submittedName>
</protein>
<evidence type="ECO:0000313" key="2">
    <source>
        <dbReference type="EMBL" id="MBN2963396.1"/>
    </source>
</evidence>
<dbReference type="InterPro" id="IPR045886">
    <property type="entry name" value="ThiF/MoeB/HesA"/>
</dbReference>
<dbReference type="PANTHER" id="PTHR43267">
    <property type="entry name" value="TRNA THREONYLCARBAMOYLADENOSINE DEHYDRATASE"/>
    <property type="match status" value="1"/>
</dbReference>
<sequence length="221" mass="24440">MVELKTRYDRVKLLVGEEAFKKLQRSHVLLFGVGGVGSYCLDALMRTGVGKITIVDGDVYDITNQNRQIGSEAVGEVKVHHLATLYPRAIPLHVRVDEAWIRTYDFSPYDVVIDAIDDMRSKVALALHVKEGKLVCSMGGAKRLDPTRIHMDSIWNTQQDALAKKFRYELRKAGFKGDLNVVYSSEPPNCTELGSFVGVTGSFGLTLASLALKTLLAKDPT</sequence>
<comment type="caution">
    <text evidence="2">The sequence shown here is derived from an EMBL/GenBank/DDBJ whole genome shotgun (WGS) entry which is preliminary data.</text>
</comment>
<feature type="domain" description="THIF-type NAD/FAD binding fold" evidence="1">
    <location>
        <begin position="13"/>
        <end position="218"/>
    </location>
</feature>
<dbReference type="InterPro" id="IPR000594">
    <property type="entry name" value="ThiF_NAD_FAD-bd"/>
</dbReference>
<reference evidence="2 3" key="1">
    <citation type="submission" date="2021-02" db="EMBL/GenBank/DDBJ databases">
        <title>Sulfurospirillum tamanensis sp. nov.</title>
        <authorList>
            <person name="Frolova A."/>
            <person name="Merkel A."/>
            <person name="Slobodkin A."/>
        </authorList>
    </citation>
    <scope>NUCLEOTIDE SEQUENCE [LARGE SCALE GENOMIC DNA]</scope>
    <source>
        <strain evidence="2 3">T05b</strain>
    </source>
</reference>
<keyword evidence="3" id="KW-1185">Reference proteome</keyword>
<dbReference type="Proteomes" id="UP000703590">
    <property type="component" value="Unassembled WGS sequence"/>
</dbReference>
<organism evidence="2 3">
    <name type="scientific">Sulfurospirillum tamanense</name>
    <dbReference type="NCBI Taxonomy" id="2813362"/>
    <lineage>
        <taxon>Bacteria</taxon>
        <taxon>Pseudomonadati</taxon>
        <taxon>Campylobacterota</taxon>
        <taxon>Epsilonproteobacteria</taxon>
        <taxon>Campylobacterales</taxon>
        <taxon>Sulfurospirillaceae</taxon>
        <taxon>Sulfurospirillum</taxon>
    </lineage>
</organism>
<reference evidence="3" key="2">
    <citation type="submission" date="2021-02" db="EMBL/GenBank/DDBJ databases">
        <title>Sulfurospirillum tamanensis sp. nov.</title>
        <authorList>
            <person name="Merkel A.Y."/>
        </authorList>
    </citation>
    <scope>NUCLEOTIDE SEQUENCE [LARGE SCALE GENOMIC DNA]</scope>
    <source>
        <strain evidence="3">T05b</strain>
    </source>
</reference>
<dbReference type="CDD" id="cd00755">
    <property type="entry name" value="YgdL_like"/>
    <property type="match status" value="1"/>
</dbReference>
<dbReference type="Gene3D" id="3.40.50.720">
    <property type="entry name" value="NAD(P)-binding Rossmann-like Domain"/>
    <property type="match status" value="1"/>
</dbReference>
<evidence type="ECO:0000313" key="3">
    <source>
        <dbReference type="Proteomes" id="UP000703590"/>
    </source>
</evidence>
<dbReference type="EMBL" id="JAFHKK010000002">
    <property type="protein sequence ID" value="MBN2963396.1"/>
    <property type="molecule type" value="Genomic_DNA"/>
</dbReference>
<reference evidence="2 3" key="3">
    <citation type="submission" date="2021-02" db="EMBL/GenBank/DDBJ databases">
        <authorList>
            <person name="Merkel A.Y."/>
        </authorList>
    </citation>
    <scope>NUCLEOTIDE SEQUENCE [LARGE SCALE GENOMIC DNA]</scope>
    <source>
        <strain evidence="2 3">T05b</strain>
    </source>
</reference>
<dbReference type="PANTHER" id="PTHR43267:SF1">
    <property type="entry name" value="TRNA THREONYLCARBAMOYLADENOSINE DEHYDRATASE"/>
    <property type="match status" value="1"/>
</dbReference>
<name>A0ABS2WP55_9BACT</name>
<proteinExistence type="predicted"/>
<dbReference type="InterPro" id="IPR035985">
    <property type="entry name" value="Ubiquitin-activating_enz"/>
</dbReference>
<dbReference type="SUPFAM" id="SSF69572">
    <property type="entry name" value="Activating enzymes of the ubiquitin-like proteins"/>
    <property type="match status" value="1"/>
</dbReference>
<accession>A0ABS2WP55</accession>
<evidence type="ECO:0000259" key="1">
    <source>
        <dbReference type="Pfam" id="PF00899"/>
    </source>
</evidence>
<dbReference type="RefSeq" id="WP_205457837.1">
    <property type="nucleotide sequence ID" value="NZ_JAFHKK010000002.1"/>
</dbReference>
<gene>
    <name evidence="2" type="ORF">JWV37_01255</name>
</gene>